<dbReference type="AlphaFoldDB" id="A0A095VP14"/>
<dbReference type="RefSeq" id="WP_035514664.1">
    <property type="nucleotide sequence ID" value="NZ_KN234750.1"/>
</dbReference>
<keyword evidence="3" id="KW-1185">Reference proteome</keyword>
<protein>
    <submittedName>
        <fullName evidence="2">Uncharacterized protein</fullName>
    </submittedName>
</protein>
<gene>
    <name evidence="2" type="ORF">HRUBRA_02312</name>
</gene>
<reference evidence="2 3" key="1">
    <citation type="journal article" date="2014" name="Genome Announc.">
        <title>Genome Sequence of Gammaproteobacterial Pseudohaliea rubra Type Strain DSM 19751, Isolated from Coastal Seawater of the Mediterranean Sea.</title>
        <authorList>
            <person name="Spring S."/>
            <person name="Fiebig A."/>
            <person name="Riedel T."/>
            <person name="Goker M."/>
            <person name="Klenk H.P."/>
        </authorList>
    </citation>
    <scope>NUCLEOTIDE SEQUENCE [LARGE SCALE GENOMIC DNA]</scope>
    <source>
        <strain evidence="2 3">DSM 19751</strain>
    </source>
</reference>
<organism evidence="2 3">
    <name type="scientific">Pseudohaliea rubra DSM 19751</name>
    <dbReference type="NCBI Taxonomy" id="1265313"/>
    <lineage>
        <taxon>Bacteria</taxon>
        <taxon>Pseudomonadati</taxon>
        <taxon>Pseudomonadota</taxon>
        <taxon>Gammaproteobacteria</taxon>
        <taxon>Cellvibrionales</taxon>
        <taxon>Halieaceae</taxon>
        <taxon>Pseudohaliea</taxon>
    </lineage>
</organism>
<evidence type="ECO:0000313" key="3">
    <source>
        <dbReference type="Proteomes" id="UP000029640"/>
    </source>
</evidence>
<feature type="compositionally biased region" description="Basic and acidic residues" evidence="1">
    <location>
        <begin position="1"/>
        <end position="13"/>
    </location>
</feature>
<evidence type="ECO:0000313" key="2">
    <source>
        <dbReference type="EMBL" id="KGE03080.1"/>
    </source>
</evidence>
<proteinExistence type="predicted"/>
<accession>A0A095VP14</accession>
<comment type="caution">
    <text evidence="2">The sequence shown here is derived from an EMBL/GenBank/DDBJ whole genome shotgun (WGS) entry which is preliminary data.</text>
</comment>
<dbReference type="OrthoDB" id="5739811at2"/>
<dbReference type="Proteomes" id="UP000029640">
    <property type="component" value="Unassembled WGS sequence"/>
</dbReference>
<name>A0A095VP14_9GAMM</name>
<feature type="region of interest" description="Disordered" evidence="1">
    <location>
        <begin position="1"/>
        <end position="40"/>
    </location>
</feature>
<dbReference type="STRING" id="1265313.HRUBRA_02312"/>
<evidence type="ECO:0000256" key="1">
    <source>
        <dbReference type="SAM" id="MobiDB-lite"/>
    </source>
</evidence>
<dbReference type="EMBL" id="AUVB01000070">
    <property type="protein sequence ID" value="KGE03080.1"/>
    <property type="molecule type" value="Genomic_DNA"/>
</dbReference>
<sequence length="78" mass="9435">METRNQRLIRELLDEREEPSDTSLRAQSLRRAQADEPPRTMTPFEWEQWYAEHGVPASHRQKAAAPRRKPWWRRLLGR</sequence>
<dbReference type="HOGENOM" id="CLU_2617120_0_0_6"/>